<protein>
    <recommendedName>
        <fullName evidence="2">Bacteriocin</fullName>
    </recommendedName>
</protein>
<organism evidence="1">
    <name type="scientific">Rouxiella sp. WC2420</name>
    <dbReference type="NCBI Taxonomy" id="3234145"/>
    <lineage>
        <taxon>Bacteria</taxon>
        <taxon>Pseudomonadati</taxon>
        <taxon>Pseudomonadota</taxon>
        <taxon>Gammaproteobacteria</taxon>
        <taxon>Enterobacterales</taxon>
        <taxon>Yersiniaceae</taxon>
        <taxon>Rouxiella</taxon>
    </lineage>
</organism>
<evidence type="ECO:0008006" key="2">
    <source>
        <dbReference type="Google" id="ProtNLM"/>
    </source>
</evidence>
<proteinExistence type="predicted"/>
<reference evidence="1" key="1">
    <citation type="submission" date="2024-07" db="EMBL/GenBank/DDBJ databases">
        <authorList>
            <person name="Biller S.J."/>
        </authorList>
    </citation>
    <scope>NUCLEOTIDE SEQUENCE</scope>
    <source>
        <strain evidence="1">WC2420</strain>
    </source>
</reference>
<gene>
    <name evidence="1" type="ORF">AB3G37_10840</name>
</gene>
<name>A0AB39VWH2_9GAMM</name>
<dbReference type="RefSeq" id="WP_369790686.1">
    <property type="nucleotide sequence ID" value="NZ_CP165628.1"/>
</dbReference>
<accession>A0AB39VWH2</accession>
<evidence type="ECO:0000313" key="1">
    <source>
        <dbReference type="EMBL" id="XDU74536.1"/>
    </source>
</evidence>
<dbReference type="EMBL" id="CP165628">
    <property type="protein sequence ID" value="XDU74536.1"/>
    <property type="molecule type" value="Genomic_DNA"/>
</dbReference>
<sequence>MKELNMNELEMVAGGARKSRGGRGYGGDGASKVVNDVSKDVIAETTNVVTDIDQLYADATAIL</sequence>
<dbReference type="AlphaFoldDB" id="A0AB39VWH2"/>